<feature type="chain" id="PRO_5043270196" evidence="3">
    <location>
        <begin position="19"/>
        <end position="562"/>
    </location>
</feature>
<gene>
    <name evidence="4" type="ORF">C1SCF055_LOCUS12842</name>
</gene>
<dbReference type="OrthoDB" id="434686at2759"/>
<comment type="caution">
    <text evidence="4">The sequence shown here is derived from an EMBL/GenBank/DDBJ whole genome shotgun (WGS) entry which is preliminary data.</text>
</comment>
<accession>A0A9P1C6B0</accession>
<evidence type="ECO:0000256" key="3">
    <source>
        <dbReference type="SAM" id="SignalP"/>
    </source>
</evidence>
<sequence length="562" mass="59083">MQSLMQAVLLLLWGLTFAAEKPPKGGVKECQDTPSWSNGWSGCAWLPGGKDPTLCRPTINASWPSTAGWTCEYYRQQGLCGEKNGAVKEIRQSARGALHNWPEKNCCGCESQDDTTCNRQTGKLCALEFGTCGFSQGPAYCHNFTQCLCLPGHCADSSGICSLSTKEVLTTNVTQSMCRDTPDWTNGWSGCAYEEGGKDPRLCKPTLGAAWPSTLGWTCEYYRTKGLCKDGTVEKWAMGEMHNYPEYNCCGCQKPSSTKCNRNTGGICLLGVCDSSRGPTECVKGQCLCQQGHCGTTTGVCSLTVDSYNQPLTPEGIQQATGKATDAGISAAEAARSSGKNAAEDVDAAARAAGQAAVRAGLSGEDAAEAAATAAGEAAVSAKATPAQAADAAAKWARHEAESAGLSQHDQAKAAAKAAARAASKAARAVFLTEQQSSYAAFAGAVKAGLETGLSIEQAESLAAAGMPHSHGEGQGARADFGPDMIQDSSKKDSNPLSQFLFGTNFLIIVLLAGAVVGCFFCRKGMKGMKTRARHRLSSEDSIQETSPNFKERLHSSDSEPE</sequence>
<dbReference type="Proteomes" id="UP001152797">
    <property type="component" value="Unassembled WGS sequence"/>
</dbReference>
<feature type="transmembrane region" description="Helical" evidence="2">
    <location>
        <begin position="500"/>
        <end position="522"/>
    </location>
</feature>
<dbReference type="EMBL" id="CAMXCT010000985">
    <property type="protein sequence ID" value="CAI3985390.1"/>
    <property type="molecule type" value="Genomic_DNA"/>
</dbReference>
<keyword evidence="3" id="KW-0732">Signal</keyword>
<keyword evidence="6" id="KW-1185">Reference proteome</keyword>
<feature type="signal peptide" evidence="3">
    <location>
        <begin position="1"/>
        <end position="18"/>
    </location>
</feature>
<keyword evidence="2" id="KW-0472">Membrane</keyword>
<reference evidence="5 6" key="2">
    <citation type="submission" date="2024-05" db="EMBL/GenBank/DDBJ databases">
        <authorList>
            <person name="Chen Y."/>
            <person name="Shah S."/>
            <person name="Dougan E. K."/>
            <person name="Thang M."/>
            <person name="Chan C."/>
        </authorList>
    </citation>
    <scope>NUCLEOTIDE SEQUENCE [LARGE SCALE GENOMIC DNA]</scope>
</reference>
<evidence type="ECO:0000313" key="4">
    <source>
        <dbReference type="EMBL" id="CAI3985390.1"/>
    </source>
</evidence>
<proteinExistence type="predicted"/>
<feature type="compositionally biased region" description="Basic and acidic residues" evidence="1">
    <location>
        <begin position="550"/>
        <end position="562"/>
    </location>
</feature>
<keyword evidence="2" id="KW-0812">Transmembrane</keyword>
<name>A0A9P1C6B0_9DINO</name>
<protein>
    <submittedName>
        <fullName evidence="4">Uncharacterized protein</fullName>
    </submittedName>
</protein>
<evidence type="ECO:0000256" key="1">
    <source>
        <dbReference type="SAM" id="MobiDB-lite"/>
    </source>
</evidence>
<dbReference type="EMBL" id="CAMXCT020000985">
    <property type="protein sequence ID" value="CAL1138765.1"/>
    <property type="molecule type" value="Genomic_DNA"/>
</dbReference>
<organism evidence="4">
    <name type="scientific">Cladocopium goreaui</name>
    <dbReference type="NCBI Taxonomy" id="2562237"/>
    <lineage>
        <taxon>Eukaryota</taxon>
        <taxon>Sar</taxon>
        <taxon>Alveolata</taxon>
        <taxon>Dinophyceae</taxon>
        <taxon>Suessiales</taxon>
        <taxon>Symbiodiniaceae</taxon>
        <taxon>Cladocopium</taxon>
    </lineage>
</organism>
<dbReference type="AlphaFoldDB" id="A0A9P1C6B0"/>
<feature type="region of interest" description="Disordered" evidence="1">
    <location>
        <begin position="533"/>
        <end position="562"/>
    </location>
</feature>
<evidence type="ECO:0000313" key="5">
    <source>
        <dbReference type="EMBL" id="CAL4772702.1"/>
    </source>
</evidence>
<feature type="compositionally biased region" description="Polar residues" evidence="1">
    <location>
        <begin position="540"/>
        <end position="549"/>
    </location>
</feature>
<keyword evidence="2" id="KW-1133">Transmembrane helix</keyword>
<evidence type="ECO:0000256" key="2">
    <source>
        <dbReference type="SAM" id="Phobius"/>
    </source>
</evidence>
<evidence type="ECO:0000313" key="6">
    <source>
        <dbReference type="Proteomes" id="UP001152797"/>
    </source>
</evidence>
<reference evidence="4" key="1">
    <citation type="submission" date="2022-10" db="EMBL/GenBank/DDBJ databases">
        <authorList>
            <person name="Chen Y."/>
            <person name="Dougan E. K."/>
            <person name="Chan C."/>
            <person name="Rhodes N."/>
            <person name="Thang M."/>
        </authorList>
    </citation>
    <scope>NUCLEOTIDE SEQUENCE</scope>
</reference>
<dbReference type="EMBL" id="CAMXCT030000985">
    <property type="protein sequence ID" value="CAL4772702.1"/>
    <property type="molecule type" value="Genomic_DNA"/>
</dbReference>